<evidence type="ECO:0000256" key="7">
    <source>
        <dbReference type="ARBA" id="ARBA00022630"/>
    </source>
</evidence>
<keyword evidence="8 17" id="KW-0812">Transmembrane</keyword>
<evidence type="ECO:0000256" key="11">
    <source>
        <dbReference type="ARBA" id="ARBA00023002"/>
    </source>
</evidence>
<proteinExistence type="inferred from homology"/>
<organism evidence="19 20">
    <name type="scientific">Nocardia nova</name>
    <dbReference type="NCBI Taxonomy" id="37330"/>
    <lineage>
        <taxon>Bacteria</taxon>
        <taxon>Bacillati</taxon>
        <taxon>Actinomycetota</taxon>
        <taxon>Actinomycetes</taxon>
        <taxon>Mycobacteriales</taxon>
        <taxon>Nocardiaceae</taxon>
        <taxon>Nocardia</taxon>
    </lineage>
</organism>
<evidence type="ECO:0000256" key="13">
    <source>
        <dbReference type="ARBA" id="ARBA00023136"/>
    </source>
</evidence>
<evidence type="ECO:0000256" key="10">
    <source>
        <dbReference type="ARBA" id="ARBA00022989"/>
    </source>
</evidence>
<feature type="transmembrane region" description="Helical" evidence="17">
    <location>
        <begin position="385"/>
        <end position="403"/>
    </location>
</feature>
<protein>
    <recommendedName>
        <fullName evidence="4">NADH:ubiquinone reductase (non-electrogenic)</fullName>
        <ecNumber evidence="4">1.6.5.9</ecNumber>
    </recommendedName>
</protein>
<evidence type="ECO:0000256" key="15">
    <source>
        <dbReference type="ARBA" id="ARBA00052097"/>
    </source>
</evidence>
<evidence type="ECO:0000256" key="12">
    <source>
        <dbReference type="ARBA" id="ARBA00023027"/>
    </source>
</evidence>
<keyword evidence="7" id="KW-0285">Flavoprotein</keyword>
<evidence type="ECO:0000256" key="9">
    <source>
        <dbReference type="ARBA" id="ARBA00022827"/>
    </source>
</evidence>
<dbReference type="AlphaFoldDB" id="A0A2T2YYF0"/>
<sequence>MGTETVENRRHRVVVIGSGFGGLFACKHLEHDNVDVVLISKTSTHLFQPLLYQVATGILSTGEIAPATRIVLRKHHNTQVILGEVHDIDLVNKTVTSKLLNQDTVTSFDSLIVATGAQQSYFGNDRFATYAPGMKTIDDALELRARILGSFEEAELAKTQEERDRFLTFVVVGAGPTGVELAGQIAELADRTLVGTFRNIDPRDARVLLVEGAGAVLAPMGPKLGGKAQRRLEKMGVEIQLNAMVTDVDARGVTVKDKDGTERRIESACKVWSAGVQASELGKMLAERSKGTETDRAGRVVVEPDLTIKGYPNVFVVGDLMAVPGVPGQAQGAIQGATYAAKQIKAEVAGKQTPDQRKPFKYFNKGSMATVSRFNAVCQIGKLEFSGFLAWLIWLVLHLYYLIGYRSRTVTVFQWFVAFLGRNRGQMAATEQWVFARLALEAMNGNETDARDVQAEVGNTTPPAAPGEPSAKSAAATPDGEKASGTSESAGSGESTATSKSGASSESTTSGSSQPKAG</sequence>
<comment type="catalytic activity">
    <reaction evidence="14">
        <text>a quinone + NADH + H(+) = a quinol + NAD(+)</text>
        <dbReference type="Rhea" id="RHEA:46160"/>
        <dbReference type="ChEBI" id="CHEBI:15378"/>
        <dbReference type="ChEBI" id="CHEBI:24646"/>
        <dbReference type="ChEBI" id="CHEBI:57540"/>
        <dbReference type="ChEBI" id="CHEBI:57945"/>
        <dbReference type="ChEBI" id="CHEBI:132124"/>
        <dbReference type="EC" id="1.6.5.9"/>
    </reaction>
</comment>
<keyword evidence="12" id="KW-0520">NAD</keyword>
<evidence type="ECO:0000256" key="8">
    <source>
        <dbReference type="ARBA" id="ARBA00022692"/>
    </source>
</evidence>
<dbReference type="FunFam" id="3.50.50.100:FF:000011">
    <property type="entry name" value="Membrane NADH dehydrogenase"/>
    <property type="match status" value="1"/>
</dbReference>
<evidence type="ECO:0000256" key="3">
    <source>
        <dbReference type="ARBA" id="ARBA00005272"/>
    </source>
</evidence>
<evidence type="ECO:0000259" key="18">
    <source>
        <dbReference type="Pfam" id="PF07992"/>
    </source>
</evidence>
<dbReference type="GO" id="GO:0050136">
    <property type="term" value="F:NADH dehydrogenase (quinone) (non-electrogenic) activity"/>
    <property type="evidence" value="ECO:0007669"/>
    <property type="project" value="UniProtKB-EC"/>
</dbReference>
<dbReference type="InterPro" id="IPR023753">
    <property type="entry name" value="FAD/NAD-binding_dom"/>
</dbReference>
<comment type="similarity">
    <text evidence="3">Belongs to the NADH dehydrogenase family.</text>
</comment>
<evidence type="ECO:0000256" key="6">
    <source>
        <dbReference type="ARBA" id="ARBA00022519"/>
    </source>
</evidence>
<evidence type="ECO:0000256" key="4">
    <source>
        <dbReference type="ARBA" id="ARBA00012637"/>
    </source>
</evidence>
<feature type="compositionally biased region" description="Low complexity" evidence="16">
    <location>
        <begin position="483"/>
        <end position="518"/>
    </location>
</feature>
<dbReference type="GO" id="GO:0005886">
    <property type="term" value="C:plasma membrane"/>
    <property type="evidence" value="ECO:0007669"/>
    <property type="project" value="UniProtKB-SubCell"/>
</dbReference>
<evidence type="ECO:0000313" key="19">
    <source>
        <dbReference type="EMBL" id="PSR60541.1"/>
    </source>
</evidence>
<comment type="catalytic activity">
    <reaction evidence="15">
        <text>a menaquinone + NADH + H(+) = a menaquinol + NAD(+)</text>
        <dbReference type="Rhea" id="RHEA:29235"/>
        <dbReference type="Rhea" id="RHEA-COMP:9537"/>
        <dbReference type="Rhea" id="RHEA-COMP:9539"/>
        <dbReference type="ChEBI" id="CHEBI:15378"/>
        <dbReference type="ChEBI" id="CHEBI:16374"/>
        <dbReference type="ChEBI" id="CHEBI:18151"/>
        <dbReference type="ChEBI" id="CHEBI:57540"/>
        <dbReference type="ChEBI" id="CHEBI:57945"/>
    </reaction>
</comment>
<feature type="region of interest" description="Disordered" evidence="16">
    <location>
        <begin position="457"/>
        <end position="518"/>
    </location>
</feature>
<comment type="subcellular location">
    <subcellularLocation>
        <location evidence="2">Cell inner membrane</location>
        <topology evidence="2">Single-pass membrane protein</topology>
    </subcellularLocation>
</comment>
<evidence type="ECO:0000313" key="20">
    <source>
        <dbReference type="Proteomes" id="UP000241647"/>
    </source>
</evidence>
<dbReference type="InterPro" id="IPR045024">
    <property type="entry name" value="NDH-2"/>
</dbReference>
<keyword evidence="13 17" id="KW-0472">Membrane</keyword>
<dbReference type="PANTHER" id="PTHR43706">
    <property type="entry name" value="NADH DEHYDROGENASE"/>
    <property type="match status" value="1"/>
</dbReference>
<dbReference type="PRINTS" id="PR00411">
    <property type="entry name" value="PNDRDTASEI"/>
</dbReference>
<dbReference type="Gene3D" id="3.50.50.100">
    <property type="match status" value="1"/>
</dbReference>
<keyword evidence="10 17" id="KW-1133">Transmembrane helix</keyword>
<dbReference type="RefSeq" id="WP_084494513.1">
    <property type="nucleotide sequence ID" value="NZ_PYHS01000013.1"/>
</dbReference>
<evidence type="ECO:0000256" key="2">
    <source>
        <dbReference type="ARBA" id="ARBA00004377"/>
    </source>
</evidence>
<keyword evidence="9" id="KW-0274">FAD</keyword>
<evidence type="ECO:0000256" key="14">
    <source>
        <dbReference type="ARBA" id="ARBA00047599"/>
    </source>
</evidence>
<comment type="cofactor">
    <cofactor evidence="1">
        <name>FAD</name>
        <dbReference type="ChEBI" id="CHEBI:57692"/>
    </cofactor>
</comment>
<name>A0A2T2YYF0_9NOCA</name>
<evidence type="ECO:0000256" key="5">
    <source>
        <dbReference type="ARBA" id="ARBA00022475"/>
    </source>
</evidence>
<keyword evidence="6" id="KW-0997">Cell inner membrane</keyword>
<gene>
    <name evidence="19" type="ORF">C8259_23515</name>
</gene>
<keyword evidence="5" id="KW-1003">Cell membrane</keyword>
<comment type="caution">
    <text evidence="19">The sequence shown here is derived from an EMBL/GenBank/DDBJ whole genome shotgun (WGS) entry which is preliminary data.</text>
</comment>
<reference evidence="19 20" key="1">
    <citation type="submission" date="2018-02" db="EMBL/GenBank/DDBJ databases">
        <title>8 Nocardia nova and 1 Nocardia cyriacigeorgica strain used for evolution to TMP-SMX.</title>
        <authorList>
            <person name="Mehta H."/>
            <person name="Weng J."/>
            <person name="Shamoo Y."/>
        </authorList>
    </citation>
    <scope>NUCLEOTIDE SEQUENCE [LARGE SCALE GENOMIC DNA]</scope>
    <source>
        <strain evidence="19 20">ATCC 33727</strain>
    </source>
</reference>
<dbReference type="EC" id="1.6.5.9" evidence="4"/>
<feature type="domain" description="FAD/NAD(P)-binding" evidence="18">
    <location>
        <begin position="12"/>
        <end position="336"/>
    </location>
</feature>
<keyword evidence="11" id="KW-0560">Oxidoreductase</keyword>
<evidence type="ECO:0000256" key="16">
    <source>
        <dbReference type="SAM" id="MobiDB-lite"/>
    </source>
</evidence>
<evidence type="ECO:0000256" key="17">
    <source>
        <dbReference type="SAM" id="Phobius"/>
    </source>
</evidence>
<accession>A0A2T2YYF0</accession>
<dbReference type="Pfam" id="PF07992">
    <property type="entry name" value="Pyr_redox_2"/>
    <property type="match status" value="1"/>
</dbReference>
<dbReference type="PANTHER" id="PTHR43706:SF47">
    <property type="entry name" value="EXTERNAL NADH-UBIQUINONE OXIDOREDUCTASE 1, MITOCHONDRIAL-RELATED"/>
    <property type="match status" value="1"/>
</dbReference>
<evidence type="ECO:0000256" key="1">
    <source>
        <dbReference type="ARBA" id="ARBA00001974"/>
    </source>
</evidence>
<dbReference type="SUPFAM" id="SSF51905">
    <property type="entry name" value="FAD/NAD(P)-binding domain"/>
    <property type="match status" value="1"/>
</dbReference>
<dbReference type="InterPro" id="IPR036188">
    <property type="entry name" value="FAD/NAD-bd_sf"/>
</dbReference>
<dbReference type="PRINTS" id="PR00368">
    <property type="entry name" value="FADPNR"/>
</dbReference>
<dbReference type="EMBL" id="PYHS01000013">
    <property type="protein sequence ID" value="PSR60541.1"/>
    <property type="molecule type" value="Genomic_DNA"/>
</dbReference>
<dbReference type="Proteomes" id="UP000241647">
    <property type="component" value="Unassembled WGS sequence"/>
</dbReference>